<feature type="signal peptide" evidence="1">
    <location>
        <begin position="1"/>
        <end position="24"/>
    </location>
</feature>
<keyword evidence="1" id="KW-0732">Signal</keyword>
<reference evidence="3" key="1">
    <citation type="submission" date="2022-10" db="EMBL/GenBank/DDBJ databases">
        <title>Chitinophaga sp. nov., isolated from soil.</title>
        <authorList>
            <person name="Jeon C.O."/>
        </authorList>
    </citation>
    <scope>NUCLEOTIDE SEQUENCE</scope>
    <source>
        <strain evidence="3">R8</strain>
    </source>
</reference>
<organism evidence="3 4">
    <name type="scientific">Chitinophaga horti</name>
    <dbReference type="NCBI Taxonomy" id="2920382"/>
    <lineage>
        <taxon>Bacteria</taxon>
        <taxon>Pseudomonadati</taxon>
        <taxon>Bacteroidota</taxon>
        <taxon>Chitinophagia</taxon>
        <taxon>Chitinophagales</taxon>
        <taxon>Chitinophagaceae</taxon>
        <taxon>Chitinophaga</taxon>
    </lineage>
</organism>
<evidence type="ECO:0000313" key="3">
    <source>
        <dbReference type="EMBL" id="UYQ93827.1"/>
    </source>
</evidence>
<evidence type="ECO:0000256" key="1">
    <source>
        <dbReference type="SAM" id="SignalP"/>
    </source>
</evidence>
<sequence>MNFFKCLPAILALAVLSSSCSSENEVKAVSTITVVNVMANAKPIIPSLTNGPLTPYTIAKTIAYGAAFSFTTGSGEVPMYVVQNSDTSRALFQGGFTLAPGSISTLYLIGDTTRPDTLFTSDAIPFYTDSTAGIRFVHASPASQPVSVNIKGAAPKELTDLGYKQLTGFKPYRVTPTANSRIFEIRNQANDSLLVSYTWNPAPNRNYTVVFTGNWTDKTPTALRVFALNNF</sequence>
<gene>
    <name evidence="3" type="ORF">MKQ68_01800</name>
</gene>
<name>A0ABY6J6F3_9BACT</name>
<feature type="domain" description="DUF4397" evidence="2">
    <location>
        <begin position="27"/>
        <end position="148"/>
    </location>
</feature>
<accession>A0ABY6J6F3</accession>
<dbReference type="PROSITE" id="PS51257">
    <property type="entry name" value="PROKAR_LIPOPROTEIN"/>
    <property type="match status" value="1"/>
</dbReference>
<dbReference type="Pfam" id="PF14344">
    <property type="entry name" value="DUF4397"/>
    <property type="match status" value="1"/>
</dbReference>
<proteinExistence type="predicted"/>
<keyword evidence="4" id="KW-1185">Reference proteome</keyword>
<evidence type="ECO:0000313" key="4">
    <source>
        <dbReference type="Proteomes" id="UP001162741"/>
    </source>
</evidence>
<feature type="chain" id="PRO_5045189697" evidence="1">
    <location>
        <begin position="25"/>
        <end position="231"/>
    </location>
</feature>
<dbReference type="InterPro" id="IPR025510">
    <property type="entry name" value="DUF4397"/>
</dbReference>
<dbReference type="RefSeq" id="WP_244837107.1">
    <property type="nucleotide sequence ID" value="NZ_CP107006.1"/>
</dbReference>
<dbReference type="Proteomes" id="UP001162741">
    <property type="component" value="Chromosome"/>
</dbReference>
<protein>
    <submittedName>
        <fullName evidence="3">DUF4397 domain-containing protein</fullName>
    </submittedName>
</protein>
<dbReference type="EMBL" id="CP107006">
    <property type="protein sequence ID" value="UYQ93827.1"/>
    <property type="molecule type" value="Genomic_DNA"/>
</dbReference>
<evidence type="ECO:0000259" key="2">
    <source>
        <dbReference type="Pfam" id="PF14344"/>
    </source>
</evidence>